<evidence type="ECO:0000313" key="2">
    <source>
        <dbReference type="EMBL" id="KQC84211.1"/>
    </source>
</evidence>
<keyword evidence="3" id="KW-1185">Reference proteome</keyword>
<dbReference type="InterPro" id="IPR019121">
    <property type="entry name" value="CRISPR-assoc_CXXC-CXXC_dom"/>
</dbReference>
<dbReference type="EMBL" id="LLKB01000007">
    <property type="protein sequence ID" value="KQC84211.1"/>
    <property type="molecule type" value="Genomic_DNA"/>
</dbReference>
<dbReference type="AlphaFoldDB" id="A0AAW3JMX8"/>
<reference evidence="2 3" key="1">
    <citation type="submission" date="2015-10" db="EMBL/GenBank/DDBJ databases">
        <title>Butyribacter intestini gen. nov., sp. nov., a butyric acid-producing bacterium of the family Lachnospiraceae isolated from the human faeces.</title>
        <authorList>
            <person name="Zou Y."/>
            <person name="Xue W."/>
            <person name="Luo G."/>
            <person name="Lv M."/>
        </authorList>
    </citation>
    <scope>NUCLEOTIDE SEQUENCE [LARGE SCALE GENOMIC DNA]</scope>
    <source>
        <strain evidence="2 3">TF01-11</strain>
    </source>
</reference>
<dbReference type="Proteomes" id="UP000050833">
    <property type="component" value="Unassembled WGS sequence"/>
</dbReference>
<dbReference type="Pfam" id="PF09706">
    <property type="entry name" value="Cas_CXXC_CXXC"/>
    <property type="match status" value="1"/>
</dbReference>
<accession>A0AAW3JMX8</accession>
<name>A0AAW3JMX8_9FIRM</name>
<feature type="domain" description="CRISPR-associated protein CXXC-CXXC" evidence="1">
    <location>
        <begin position="202"/>
        <end position="263"/>
    </location>
</feature>
<organism evidence="2 3">
    <name type="scientific">Butyribacter intestini</name>
    <dbReference type="NCBI Taxonomy" id="1703332"/>
    <lineage>
        <taxon>Bacteria</taxon>
        <taxon>Bacillati</taxon>
        <taxon>Bacillota</taxon>
        <taxon>Clostridia</taxon>
        <taxon>Lachnospirales</taxon>
        <taxon>Lachnospiraceae</taxon>
        <taxon>Butyribacter</taxon>
    </lineage>
</organism>
<evidence type="ECO:0000313" key="3">
    <source>
        <dbReference type="Proteomes" id="UP000050833"/>
    </source>
</evidence>
<sequence>MYNMLHVFKARKGEDFWIDEEEQVLCISREFALNADWTDMYFKAFVEIYGPMCTYQEIINRIEKCRGVIEKGDGIEKNNNVKDDLKYITDKMTSSSYKSGFANIRDKIENPEVYENLKSKKINMKMESDEILKRLSELEDFLEQPLCRETFCMKSVIYNYINRFWNGKSFLLRANAAKDMREMFEKDFSKPLKDYLQKSHEKSKEYCIECNTMIDSKEKISIAFMNDMADDLSRKRSAFWNCKVDAYICPLCAYLYALVPLGFRLVGNKFVFQNIDCSLKALIDSNKMGTVVLKENAKHIGEKYATWVARTLNTVFKLKIRELNNIPVILRGTNEKDRYTFNILHKDILNILKDKKIMEYLEKLSEHPNVKIKNDFLNVYESSIENLISYNNQYRLINRLIKASIETESILSRAVLVFKIQVRTFMIVQDEGGNKKMNVWSMRNSGYELRKAILAAKGVVSDECIRGTIYRLTNALSVGNTERFMDVIIRLYTSSRLDVPNGFVDMLQDRDKFNQYGYAFVLGLKGSHHVSKEENENG</sequence>
<evidence type="ECO:0000259" key="1">
    <source>
        <dbReference type="Pfam" id="PF09706"/>
    </source>
</evidence>
<comment type="caution">
    <text evidence="2">The sequence shown here is derived from an EMBL/GenBank/DDBJ whole genome shotgun (WGS) entry which is preliminary data.</text>
</comment>
<gene>
    <name evidence="2" type="ORF">APZ18_14610</name>
</gene>
<protein>
    <recommendedName>
        <fullName evidence="1">CRISPR-associated protein CXXC-CXXC domain-containing protein</fullName>
    </recommendedName>
</protein>
<proteinExistence type="predicted"/>